<feature type="transmembrane region" description="Helical" evidence="6">
    <location>
        <begin position="310"/>
        <end position="330"/>
    </location>
</feature>
<dbReference type="InterPro" id="IPR011701">
    <property type="entry name" value="MFS"/>
</dbReference>
<keyword evidence="8" id="KW-1185">Reference proteome</keyword>
<accession>A0ABP7DAX1</accession>
<evidence type="ECO:0000256" key="4">
    <source>
        <dbReference type="ARBA" id="ARBA00022989"/>
    </source>
</evidence>
<dbReference type="SUPFAM" id="SSF103473">
    <property type="entry name" value="MFS general substrate transporter"/>
    <property type="match status" value="1"/>
</dbReference>
<keyword evidence="4 6" id="KW-1133">Transmembrane helix</keyword>
<dbReference type="EMBL" id="BAAAZP010000163">
    <property type="protein sequence ID" value="GAA3701136.1"/>
    <property type="molecule type" value="Genomic_DNA"/>
</dbReference>
<evidence type="ECO:0000256" key="1">
    <source>
        <dbReference type="ARBA" id="ARBA00004651"/>
    </source>
</evidence>
<feature type="transmembrane region" description="Helical" evidence="6">
    <location>
        <begin position="342"/>
        <end position="364"/>
    </location>
</feature>
<feature type="transmembrane region" description="Helical" evidence="6">
    <location>
        <begin position="107"/>
        <end position="126"/>
    </location>
</feature>
<feature type="transmembrane region" description="Helical" evidence="6">
    <location>
        <begin position="257"/>
        <end position="280"/>
    </location>
</feature>
<evidence type="ECO:0000313" key="8">
    <source>
        <dbReference type="Proteomes" id="UP001500902"/>
    </source>
</evidence>
<organism evidence="7 8">
    <name type="scientific">Nonomuraea antimicrobica</name>
    <dbReference type="NCBI Taxonomy" id="561173"/>
    <lineage>
        <taxon>Bacteria</taxon>
        <taxon>Bacillati</taxon>
        <taxon>Actinomycetota</taxon>
        <taxon>Actinomycetes</taxon>
        <taxon>Streptosporangiales</taxon>
        <taxon>Streptosporangiaceae</taxon>
        <taxon>Nonomuraea</taxon>
    </lineage>
</organism>
<feature type="transmembrane region" description="Helical" evidence="6">
    <location>
        <begin position="287"/>
        <end position="304"/>
    </location>
</feature>
<feature type="transmembrane region" description="Helical" evidence="6">
    <location>
        <begin position="83"/>
        <end position="101"/>
    </location>
</feature>
<keyword evidence="3 6" id="KW-0812">Transmembrane</keyword>
<sequence>MRLVPFRVNVTALRDPAFRLIALAQIAFVMGEQVLAVAVTVSVLSAGGDAGAVGVVLAAKGIASLCLLLVGGVWSDRLPRRRILTVMLAVDAVAAGVPIVVAGRSPVVWLLAVVLFAVGAAEAFIRPALNAILAGTLDEGRRVSGRALVNICTRTGVIAGPVTGTLLAGGSVALAFVLAALLFAAGALAFRRVAEPSWTPVARRSLLKEAMAGVSDAARRPWLAGLLLFSPVSLMFVIAPSQVLLPVLSRDAFGSDAAYGTALACYGAGGLVSSVTMMAWQPRRPGIVAMCSMASYALVPLGLLYAPSVWVLFCCYLVAGFGVETYALCWDVAMYREVPDQLIGRVTSLAWLATFGLMPFGQAVTGPLAALAGNHAVLMGAAALVLVIPPCLLLVLGMTRLRGTRPPR</sequence>
<feature type="transmembrane region" description="Helical" evidence="6">
    <location>
        <begin position="20"/>
        <end position="44"/>
    </location>
</feature>
<name>A0ABP7DAX1_9ACTN</name>
<evidence type="ECO:0000256" key="6">
    <source>
        <dbReference type="SAM" id="Phobius"/>
    </source>
</evidence>
<dbReference type="PANTHER" id="PTHR23513">
    <property type="entry name" value="INTEGRAL MEMBRANE EFFLUX PROTEIN-RELATED"/>
    <property type="match status" value="1"/>
</dbReference>
<evidence type="ECO:0000256" key="3">
    <source>
        <dbReference type="ARBA" id="ARBA00022692"/>
    </source>
</evidence>
<dbReference type="CDD" id="cd06173">
    <property type="entry name" value="MFS_MefA_like"/>
    <property type="match status" value="1"/>
</dbReference>
<feature type="transmembrane region" description="Helical" evidence="6">
    <location>
        <begin position="50"/>
        <end position="71"/>
    </location>
</feature>
<feature type="transmembrane region" description="Helical" evidence="6">
    <location>
        <begin position="376"/>
        <end position="398"/>
    </location>
</feature>
<evidence type="ECO:0000256" key="5">
    <source>
        <dbReference type="ARBA" id="ARBA00023136"/>
    </source>
</evidence>
<keyword evidence="5 6" id="KW-0472">Membrane</keyword>
<feature type="transmembrane region" description="Helical" evidence="6">
    <location>
        <begin position="173"/>
        <end position="194"/>
    </location>
</feature>
<dbReference type="InterPro" id="IPR036259">
    <property type="entry name" value="MFS_trans_sf"/>
</dbReference>
<comment type="subcellular location">
    <subcellularLocation>
        <location evidence="1">Cell membrane</location>
        <topology evidence="1">Multi-pass membrane protein</topology>
    </subcellularLocation>
</comment>
<dbReference type="Gene3D" id="1.20.1250.20">
    <property type="entry name" value="MFS general substrate transporter like domains"/>
    <property type="match status" value="1"/>
</dbReference>
<dbReference type="RefSeq" id="WP_344890242.1">
    <property type="nucleotide sequence ID" value="NZ_BAAAZP010000163.1"/>
</dbReference>
<evidence type="ECO:0000313" key="7">
    <source>
        <dbReference type="EMBL" id="GAA3701136.1"/>
    </source>
</evidence>
<proteinExistence type="predicted"/>
<comment type="caution">
    <text evidence="7">The sequence shown here is derived from an EMBL/GenBank/DDBJ whole genome shotgun (WGS) entry which is preliminary data.</text>
</comment>
<feature type="transmembrane region" description="Helical" evidence="6">
    <location>
        <begin position="147"/>
        <end position="167"/>
    </location>
</feature>
<evidence type="ECO:0000256" key="2">
    <source>
        <dbReference type="ARBA" id="ARBA00022475"/>
    </source>
</evidence>
<keyword evidence="2" id="KW-1003">Cell membrane</keyword>
<feature type="transmembrane region" description="Helical" evidence="6">
    <location>
        <begin position="222"/>
        <end position="245"/>
    </location>
</feature>
<dbReference type="Proteomes" id="UP001500902">
    <property type="component" value="Unassembled WGS sequence"/>
</dbReference>
<protein>
    <submittedName>
        <fullName evidence="7">MFS transporter</fullName>
    </submittedName>
</protein>
<dbReference type="PANTHER" id="PTHR23513:SF11">
    <property type="entry name" value="STAPHYLOFERRIN A TRANSPORTER"/>
    <property type="match status" value="1"/>
</dbReference>
<reference evidence="8" key="1">
    <citation type="journal article" date="2019" name="Int. J. Syst. Evol. Microbiol.">
        <title>The Global Catalogue of Microorganisms (GCM) 10K type strain sequencing project: providing services to taxonomists for standard genome sequencing and annotation.</title>
        <authorList>
            <consortium name="The Broad Institute Genomics Platform"/>
            <consortium name="The Broad Institute Genome Sequencing Center for Infectious Disease"/>
            <person name="Wu L."/>
            <person name="Ma J."/>
        </authorList>
    </citation>
    <scope>NUCLEOTIDE SEQUENCE [LARGE SCALE GENOMIC DNA]</scope>
    <source>
        <strain evidence="8">JCM 16904</strain>
    </source>
</reference>
<dbReference type="Pfam" id="PF07690">
    <property type="entry name" value="MFS_1"/>
    <property type="match status" value="1"/>
</dbReference>
<gene>
    <name evidence="7" type="ORF">GCM10022224_078810</name>
</gene>